<gene>
    <name evidence="3" type="ORF">ACFO5R_20625</name>
</gene>
<evidence type="ECO:0000256" key="1">
    <source>
        <dbReference type="SAM" id="MobiDB-lite"/>
    </source>
</evidence>
<dbReference type="Proteomes" id="UP001595898">
    <property type="component" value="Unassembled WGS sequence"/>
</dbReference>
<protein>
    <submittedName>
        <fullName evidence="3">TlpA family protein disulfide reductase</fullName>
    </submittedName>
</protein>
<proteinExistence type="predicted"/>
<dbReference type="PANTHER" id="PTHR42852">
    <property type="entry name" value="THIOL:DISULFIDE INTERCHANGE PROTEIN DSBE"/>
    <property type="match status" value="1"/>
</dbReference>
<dbReference type="SUPFAM" id="SSF52833">
    <property type="entry name" value="Thioredoxin-like"/>
    <property type="match status" value="1"/>
</dbReference>
<feature type="domain" description="Thioredoxin" evidence="2">
    <location>
        <begin position="29"/>
        <end position="187"/>
    </location>
</feature>
<feature type="region of interest" description="Disordered" evidence="1">
    <location>
        <begin position="184"/>
        <end position="207"/>
    </location>
</feature>
<comment type="caution">
    <text evidence="3">The sequence shown here is derived from an EMBL/GenBank/DDBJ whole genome shotgun (WGS) entry which is preliminary data.</text>
</comment>
<dbReference type="Gene3D" id="3.40.30.10">
    <property type="entry name" value="Glutaredoxin"/>
    <property type="match status" value="1"/>
</dbReference>
<dbReference type="EMBL" id="JBHSFA010000011">
    <property type="protein sequence ID" value="MFC4544338.1"/>
    <property type="molecule type" value="Genomic_DNA"/>
</dbReference>
<evidence type="ECO:0000313" key="3">
    <source>
        <dbReference type="EMBL" id="MFC4544338.1"/>
    </source>
</evidence>
<dbReference type="InterPro" id="IPR036249">
    <property type="entry name" value="Thioredoxin-like_sf"/>
</dbReference>
<feature type="compositionally biased region" description="Acidic residues" evidence="1">
    <location>
        <begin position="198"/>
        <end position="207"/>
    </location>
</feature>
<organism evidence="3 4">
    <name type="scientific">Halosolutus amylolyticus</name>
    <dbReference type="NCBI Taxonomy" id="2932267"/>
    <lineage>
        <taxon>Archaea</taxon>
        <taxon>Methanobacteriati</taxon>
        <taxon>Methanobacteriota</taxon>
        <taxon>Stenosarchaea group</taxon>
        <taxon>Halobacteria</taxon>
        <taxon>Halobacteriales</taxon>
        <taxon>Natrialbaceae</taxon>
        <taxon>Halosolutus</taxon>
    </lineage>
</organism>
<accession>A0ABD5PV09</accession>
<sequence length="207" mass="21877">MRRRDLLAGIGSVGMLGGSIALLRNGMPDVGGDGGPTPADDDVSDGPVEVETIDARGSEAGTVAVPADRVTVVSFFVTGCGQCQAHMPHLAEARQELREDYGSDVRFLSVTYQSLGKMPPDELRDWWTAHDGNWAVGYDPDSTLAASYGVVGYPVTVVVDADGENRWQEKGIVDPETIVEAAEPVLDARRAAPTGNETADDESTSTA</sequence>
<dbReference type="PROSITE" id="PS51352">
    <property type="entry name" value="THIOREDOXIN_2"/>
    <property type="match status" value="1"/>
</dbReference>
<keyword evidence="4" id="KW-1185">Reference proteome</keyword>
<name>A0ABD5PV09_9EURY</name>
<dbReference type="InterPro" id="IPR013766">
    <property type="entry name" value="Thioredoxin_domain"/>
</dbReference>
<dbReference type="InterPro" id="IPR013740">
    <property type="entry name" value="Redoxin"/>
</dbReference>
<dbReference type="InterPro" id="IPR050553">
    <property type="entry name" value="Thioredoxin_ResA/DsbE_sf"/>
</dbReference>
<dbReference type="AlphaFoldDB" id="A0ABD5PV09"/>
<dbReference type="Pfam" id="PF08534">
    <property type="entry name" value="Redoxin"/>
    <property type="match status" value="1"/>
</dbReference>
<reference evidence="3 4" key="1">
    <citation type="journal article" date="2019" name="Int. J. Syst. Evol. Microbiol.">
        <title>The Global Catalogue of Microorganisms (GCM) 10K type strain sequencing project: providing services to taxonomists for standard genome sequencing and annotation.</title>
        <authorList>
            <consortium name="The Broad Institute Genomics Platform"/>
            <consortium name="The Broad Institute Genome Sequencing Center for Infectious Disease"/>
            <person name="Wu L."/>
            <person name="Ma J."/>
        </authorList>
    </citation>
    <scope>NUCLEOTIDE SEQUENCE [LARGE SCALE GENOMIC DNA]</scope>
    <source>
        <strain evidence="3 4">WLHS5</strain>
    </source>
</reference>
<dbReference type="PANTHER" id="PTHR42852:SF17">
    <property type="entry name" value="THIOREDOXIN-LIKE PROTEIN HI_1115"/>
    <property type="match status" value="1"/>
</dbReference>
<evidence type="ECO:0000259" key="2">
    <source>
        <dbReference type="PROSITE" id="PS51352"/>
    </source>
</evidence>
<dbReference type="RefSeq" id="WP_250141072.1">
    <property type="nucleotide sequence ID" value="NZ_JALIQP010000003.1"/>
</dbReference>
<dbReference type="CDD" id="cd02966">
    <property type="entry name" value="TlpA_like_family"/>
    <property type="match status" value="1"/>
</dbReference>
<evidence type="ECO:0000313" key="4">
    <source>
        <dbReference type="Proteomes" id="UP001595898"/>
    </source>
</evidence>